<organism evidence="1">
    <name type="scientific">viral metagenome</name>
    <dbReference type="NCBI Taxonomy" id="1070528"/>
    <lineage>
        <taxon>unclassified sequences</taxon>
        <taxon>metagenomes</taxon>
        <taxon>organismal metagenomes</taxon>
    </lineage>
</organism>
<dbReference type="EMBL" id="MN738926">
    <property type="protein sequence ID" value="QHT31902.1"/>
    <property type="molecule type" value="Genomic_DNA"/>
</dbReference>
<dbReference type="AlphaFoldDB" id="A0A6C0ET42"/>
<protein>
    <submittedName>
        <fullName evidence="1">Uncharacterized protein</fullName>
    </submittedName>
</protein>
<reference evidence="1" key="1">
    <citation type="journal article" date="2020" name="Nature">
        <title>Giant virus diversity and host interactions through global metagenomics.</title>
        <authorList>
            <person name="Schulz F."/>
            <person name="Roux S."/>
            <person name="Paez-Espino D."/>
            <person name="Jungbluth S."/>
            <person name="Walsh D.A."/>
            <person name="Denef V.J."/>
            <person name="McMahon K.D."/>
            <person name="Konstantinidis K.T."/>
            <person name="Eloe-Fadrosh E.A."/>
            <person name="Kyrpides N.C."/>
            <person name="Woyke T."/>
        </authorList>
    </citation>
    <scope>NUCLEOTIDE SEQUENCE</scope>
    <source>
        <strain evidence="1">GVMAG-M-3300009155-48</strain>
    </source>
</reference>
<name>A0A6C0ET42_9ZZZZ</name>
<evidence type="ECO:0000313" key="1">
    <source>
        <dbReference type="EMBL" id="QHT31902.1"/>
    </source>
</evidence>
<accession>A0A6C0ET42</accession>
<proteinExistence type="predicted"/>
<sequence length="117" mass="12898">MASTRNRNTPGDYKLEQWSNTHELNYNTYAPFGKPSETMFPGDGLLTGKVGPMALAHNSCDIESMLRGIGSTNLVNPNPTIVPEIKPLNSLSIIDRLHVAIPDPLVIEPNQRPGRYL</sequence>